<dbReference type="InterPro" id="IPR011037">
    <property type="entry name" value="Pyrv_Knase-like_insert_dom_sf"/>
</dbReference>
<evidence type="ECO:0000256" key="8">
    <source>
        <dbReference type="ARBA" id="ARBA00022741"/>
    </source>
</evidence>
<dbReference type="SUPFAM" id="SSF52935">
    <property type="entry name" value="PK C-terminal domain-like"/>
    <property type="match status" value="1"/>
</dbReference>
<comment type="caution">
    <text evidence="17">The sequence shown here is derived from an EMBL/GenBank/DDBJ whole genome shotgun (WGS) entry which is preliminary data.</text>
</comment>
<dbReference type="InterPro" id="IPR015793">
    <property type="entry name" value="Pyrv_Knase_brl"/>
</dbReference>
<dbReference type="InterPro" id="IPR015806">
    <property type="entry name" value="Pyrv_Knase_insert_dom_sf"/>
</dbReference>
<organism evidence="17 18">
    <name type="scientific">Tritrichomonas foetus</name>
    <dbReference type="NCBI Taxonomy" id="1144522"/>
    <lineage>
        <taxon>Eukaryota</taxon>
        <taxon>Metamonada</taxon>
        <taxon>Parabasalia</taxon>
        <taxon>Tritrichomonadida</taxon>
        <taxon>Tritrichomonadidae</taxon>
        <taxon>Tritrichomonas</taxon>
    </lineage>
</organism>
<dbReference type="Gene3D" id="3.40.1380.20">
    <property type="entry name" value="Pyruvate kinase, C-terminal domain"/>
    <property type="match status" value="1"/>
</dbReference>
<evidence type="ECO:0000259" key="15">
    <source>
        <dbReference type="Pfam" id="PF00224"/>
    </source>
</evidence>
<dbReference type="Pfam" id="PF02887">
    <property type="entry name" value="PK_C"/>
    <property type="match status" value="1"/>
</dbReference>
<dbReference type="GO" id="GO:0005524">
    <property type="term" value="F:ATP binding"/>
    <property type="evidence" value="ECO:0007669"/>
    <property type="project" value="UniProtKB-KW"/>
</dbReference>
<dbReference type="RefSeq" id="XP_068369719.1">
    <property type="nucleotide sequence ID" value="XM_068513956.1"/>
</dbReference>
<dbReference type="FunFam" id="3.20.20.60:FF:000025">
    <property type="entry name" value="Pyruvate kinase"/>
    <property type="match status" value="1"/>
</dbReference>
<keyword evidence="7" id="KW-0479">Metal-binding</keyword>
<evidence type="ECO:0000256" key="13">
    <source>
        <dbReference type="ARBA" id="ARBA00023317"/>
    </source>
</evidence>
<dbReference type="Pfam" id="PF00224">
    <property type="entry name" value="PK"/>
    <property type="match status" value="1"/>
</dbReference>
<keyword evidence="18" id="KW-1185">Reference proteome</keyword>
<evidence type="ECO:0000256" key="5">
    <source>
        <dbReference type="ARBA" id="ARBA00012142"/>
    </source>
</evidence>
<evidence type="ECO:0000256" key="6">
    <source>
        <dbReference type="ARBA" id="ARBA00022679"/>
    </source>
</evidence>
<evidence type="ECO:0000256" key="11">
    <source>
        <dbReference type="ARBA" id="ARBA00022842"/>
    </source>
</evidence>
<dbReference type="GeneID" id="94848660"/>
<dbReference type="FunFam" id="2.40.33.10:FF:000001">
    <property type="entry name" value="Pyruvate kinase"/>
    <property type="match status" value="1"/>
</dbReference>
<dbReference type="PRINTS" id="PR01050">
    <property type="entry name" value="PYRUVTKNASE"/>
</dbReference>
<gene>
    <name evidence="17" type="ORF">TRFO_41737</name>
</gene>
<sequence length="468" mass="51349">MRKTKIICTIGPASEDPEVIKKLINAGMNVARFNMSHGIHSEHAKKMATVRSVAQAMGKPVGILLDTKGPEVRVKTFKGGKVQIKDGQTFTFTTDECEGDNTKVSANYKDLHRDLVPGDTIMVNDGLVQFTVKEIKGHDIICKCVRGGYIFNQKSMNFPKKNLSMPFISENDRSDLLFAVEQKVNFVAASFVSNKMNVVEMRQLLNHAGGHNIEIIAKIENHSGVENIDDIYTVADGAMVARGDMGVEIPFAQLPGIQRRLIEKARHLGKRIIVATEMLESMIENPRPTRAETSDVATAVTQGASAIMLSGETAAGKYPVQCVQAMSNIALEAEKDMDFYQELKTLSFKIDHMSQAICHAACNAALNLNARLIVTFTQSGNSARMVSRFRPGIPIVGCTTNPQTFSTIALSWGVIPMMVEDFNKSEDLYDHSIKIARDLGCKEGDIIVVTCGIPMKGDTNIIKIITLK</sequence>
<dbReference type="NCBIfam" id="TIGR01064">
    <property type="entry name" value="pyruv_kin"/>
    <property type="match status" value="1"/>
</dbReference>
<dbReference type="EC" id="2.7.1.40" evidence="5 14"/>
<evidence type="ECO:0000256" key="4">
    <source>
        <dbReference type="ARBA" id="ARBA00008663"/>
    </source>
</evidence>
<dbReference type="VEuPathDB" id="TrichDB:TRFO_41737"/>
<keyword evidence="8" id="KW-0547">Nucleotide-binding</keyword>
<dbReference type="SUPFAM" id="SSF50800">
    <property type="entry name" value="PK beta-barrel domain-like"/>
    <property type="match status" value="1"/>
</dbReference>
<dbReference type="Gene3D" id="3.20.20.60">
    <property type="entry name" value="Phosphoenolpyruvate-binding domains"/>
    <property type="match status" value="1"/>
</dbReference>
<dbReference type="NCBIfam" id="NF004978">
    <property type="entry name" value="PRK06354.1"/>
    <property type="match status" value="1"/>
</dbReference>
<dbReference type="PANTHER" id="PTHR11817">
    <property type="entry name" value="PYRUVATE KINASE"/>
    <property type="match status" value="1"/>
</dbReference>
<comment type="pathway">
    <text evidence="3 14">Carbohydrate degradation; glycolysis; pyruvate from D-glyceraldehyde 3-phosphate: step 5/5.</text>
</comment>
<evidence type="ECO:0000256" key="2">
    <source>
        <dbReference type="ARBA" id="ARBA00001958"/>
    </source>
</evidence>
<dbReference type="InterPro" id="IPR018209">
    <property type="entry name" value="Pyrv_Knase_AS"/>
</dbReference>
<feature type="domain" description="Pyruvate kinase barrel" evidence="15">
    <location>
        <begin position="1"/>
        <end position="323"/>
    </location>
</feature>
<dbReference type="OrthoDB" id="108365at2759"/>
<dbReference type="Gene3D" id="2.40.33.10">
    <property type="entry name" value="PK beta-barrel domain-like"/>
    <property type="match status" value="1"/>
</dbReference>
<dbReference type="InterPro" id="IPR015813">
    <property type="entry name" value="Pyrv/PenolPyrv_kinase-like_dom"/>
</dbReference>
<evidence type="ECO:0000256" key="14">
    <source>
        <dbReference type="RuleBase" id="RU000504"/>
    </source>
</evidence>
<keyword evidence="12 14" id="KW-0324">Glycolysis</keyword>
<dbReference type="AlphaFoldDB" id="A0A1J4KZA4"/>
<name>A0A1J4KZA4_9EUKA</name>
<evidence type="ECO:0000313" key="17">
    <source>
        <dbReference type="EMBL" id="OHT16583.1"/>
    </source>
</evidence>
<comment type="catalytic activity">
    <reaction evidence="14">
        <text>pyruvate + ATP = phosphoenolpyruvate + ADP + H(+)</text>
        <dbReference type="Rhea" id="RHEA:18157"/>
        <dbReference type="ChEBI" id="CHEBI:15361"/>
        <dbReference type="ChEBI" id="CHEBI:15378"/>
        <dbReference type="ChEBI" id="CHEBI:30616"/>
        <dbReference type="ChEBI" id="CHEBI:58702"/>
        <dbReference type="ChEBI" id="CHEBI:456216"/>
        <dbReference type="EC" id="2.7.1.40"/>
    </reaction>
</comment>
<feature type="domain" description="Pyruvate kinase C-terminal" evidence="16">
    <location>
        <begin position="355"/>
        <end position="465"/>
    </location>
</feature>
<dbReference type="InterPro" id="IPR040442">
    <property type="entry name" value="Pyrv_kinase-like_dom_sf"/>
</dbReference>
<keyword evidence="6 14" id="KW-0808">Transferase</keyword>
<dbReference type="PROSITE" id="PS00110">
    <property type="entry name" value="PYRUVATE_KINASE"/>
    <property type="match status" value="1"/>
</dbReference>
<keyword evidence="13 17" id="KW-0670">Pyruvate</keyword>
<dbReference type="UniPathway" id="UPA00109">
    <property type="reaction ID" value="UER00188"/>
</dbReference>
<keyword evidence="9 14" id="KW-0418">Kinase</keyword>
<accession>A0A1J4KZA4</accession>
<dbReference type="InterPro" id="IPR036918">
    <property type="entry name" value="Pyrv_Knase_C_sf"/>
</dbReference>
<evidence type="ECO:0000259" key="16">
    <source>
        <dbReference type="Pfam" id="PF02887"/>
    </source>
</evidence>
<dbReference type="GO" id="GO:0004743">
    <property type="term" value="F:pyruvate kinase activity"/>
    <property type="evidence" value="ECO:0007669"/>
    <property type="project" value="UniProtKB-EC"/>
</dbReference>
<dbReference type="Proteomes" id="UP000179807">
    <property type="component" value="Unassembled WGS sequence"/>
</dbReference>
<dbReference type="EMBL" id="MLAK01000098">
    <property type="protein sequence ID" value="OHT16583.1"/>
    <property type="molecule type" value="Genomic_DNA"/>
</dbReference>
<dbReference type="SUPFAM" id="SSF51621">
    <property type="entry name" value="Phosphoenolpyruvate/pyruvate domain"/>
    <property type="match status" value="1"/>
</dbReference>
<comment type="similarity">
    <text evidence="4 14">Belongs to the pyruvate kinase family.</text>
</comment>
<comment type="cofactor">
    <cofactor evidence="1">
        <name>Mg(2+)</name>
        <dbReference type="ChEBI" id="CHEBI:18420"/>
    </cofactor>
</comment>
<proteinExistence type="inferred from homology"/>
<comment type="cofactor">
    <cofactor evidence="2">
        <name>K(+)</name>
        <dbReference type="ChEBI" id="CHEBI:29103"/>
    </cofactor>
</comment>
<reference evidence="17" key="1">
    <citation type="submission" date="2016-10" db="EMBL/GenBank/DDBJ databases">
        <authorList>
            <person name="Benchimol M."/>
            <person name="Almeida L.G."/>
            <person name="Vasconcelos A.T."/>
            <person name="Perreira-Neves A."/>
            <person name="Rosa I.A."/>
            <person name="Tasca T."/>
            <person name="Bogo M.R."/>
            <person name="de Souza W."/>
        </authorList>
    </citation>
    <scope>NUCLEOTIDE SEQUENCE [LARGE SCALE GENOMIC DNA]</scope>
    <source>
        <strain evidence="17">K</strain>
    </source>
</reference>
<dbReference type="GO" id="GO:0000287">
    <property type="term" value="F:magnesium ion binding"/>
    <property type="evidence" value="ECO:0007669"/>
    <property type="project" value="InterPro"/>
</dbReference>
<dbReference type="InterPro" id="IPR015795">
    <property type="entry name" value="Pyrv_Knase_C"/>
</dbReference>
<evidence type="ECO:0000256" key="3">
    <source>
        <dbReference type="ARBA" id="ARBA00004997"/>
    </source>
</evidence>
<evidence type="ECO:0000256" key="1">
    <source>
        <dbReference type="ARBA" id="ARBA00001946"/>
    </source>
</evidence>
<evidence type="ECO:0000256" key="12">
    <source>
        <dbReference type="ARBA" id="ARBA00023152"/>
    </source>
</evidence>
<evidence type="ECO:0000313" key="18">
    <source>
        <dbReference type="Proteomes" id="UP000179807"/>
    </source>
</evidence>
<evidence type="ECO:0000256" key="7">
    <source>
        <dbReference type="ARBA" id="ARBA00022723"/>
    </source>
</evidence>
<dbReference type="InterPro" id="IPR001697">
    <property type="entry name" value="Pyr_Knase"/>
</dbReference>
<evidence type="ECO:0000256" key="9">
    <source>
        <dbReference type="ARBA" id="ARBA00022777"/>
    </source>
</evidence>
<keyword evidence="10" id="KW-0067">ATP-binding</keyword>
<protein>
    <recommendedName>
        <fullName evidence="5 14">Pyruvate kinase</fullName>
        <ecNumber evidence="5 14">2.7.1.40</ecNumber>
    </recommendedName>
</protein>
<dbReference type="NCBIfam" id="NF004491">
    <property type="entry name" value="PRK05826.1"/>
    <property type="match status" value="1"/>
</dbReference>
<keyword evidence="11 14" id="KW-0460">Magnesium</keyword>
<evidence type="ECO:0000256" key="10">
    <source>
        <dbReference type="ARBA" id="ARBA00022840"/>
    </source>
</evidence>
<dbReference type="GO" id="GO:0030955">
    <property type="term" value="F:potassium ion binding"/>
    <property type="evidence" value="ECO:0007669"/>
    <property type="project" value="InterPro"/>
</dbReference>
<dbReference type="GO" id="GO:0016301">
    <property type="term" value="F:kinase activity"/>
    <property type="evidence" value="ECO:0007669"/>
    <property type="project" value="UniProtKB-KW"/>
</dbReference>